<evidence type="ECO:0000256" key="1">
    <source>
        <dbReference type="SAM" id="MobiDB-lite"/>
    </source>
</evidence>
<dbReference type="InterPro" id="IPR010679">
    <property type="entry name" value="DUF1254"/>
</dbReference>
<protein>
    <submittedName>
        <fullName evidence="3">DUF1254 domain-containing protein</fullName>
    </submittedName>
</protein>
<dbReference type="RefSeq" id="WP_328954470.1">
    <property type="nucleotide sequence ID" value="NZ_CP108110.1"/>
</dbReference>
<accession>A0ABZ1TWV1</accession>
<feature type="compositionally biased region" description="Basic residues" evidence="1">
    <location>
        <begin position="199"/>
        <end position="213"/>
    </location>
</feature>
<dbReference type="EMBL" id="CP108110">
    <property type="protein sequence ID" value="WUQ83443.1"/>
    <property type="molecule type" value="Genomic_DNA"/>
</dbReference>
<gene>
    <name evidence="3" type="ORF">OHA16_10950</name>
</gene>
<dbReference type="Pfam" id="PF06863">
    <property type="entry name" value="DUF1254"/>
    <property type="match status" value="1"/>
</dbReference>
<proteinExistence type="predicted"/>
<feature type="domain" description="DUF1254" evidence="2">
    <location>
        <begin position="31"/>
        <end position="142"/>
    </location>
</feature>
<dbReference type="SUPFAM" id="SSF160935">
    <property type="entry name" value="VPA0735-like"/>
    <property type="match status" value="1"/>
</dbReference>
<feature type="region of interest" description="Disordered" evidence="1">
    <location>
        <begin position="158"/>
        <end position="213"/>
    </location>
</feature>
<name>A0ABZ1TWV1_9ACTN</name>
<reference evidence="3" key="1">
    <citation type="submission" date="2022-10" db="EMBL/GenBank/DDBJ databases">
        <title>The complete genomes of actinobacterial strains from the NBC collection.</title>
        <authorList>
            <person name="Joergensen T.S."/>
            <person name="Alvarez Arevalo M."/>
            <person name="Sterndorff E.B."/>
            <person name="Faurdal D."/>
            <person name="Vuksanovic O."/>
            <person name="Mourched A.-S."/>
            <person name="Charusanti P."/>
            <person name="Shaw S."/>
            <person name="Blin K."/>
            <person name="Weber T."/>
        </authorList>
    </citation>
    <scope>NUCLEOTIDE SEQUENCE</scope>
    <source>
        <strain evidence="3">NBC_00222</strain>
    </source>
</reference>
<dbReference type="PANTHER" id="PTHR36509">
    <property type="entry name" value="BLL3101 PROTEIN"/>
    <property type="match status" value="1"/>
</dbReference>
<evidence type="ECO:0000259" key="2">
    <source>
        <dbReference type="Pfam" id="PF06863"/>
    </source>
</evidence>
<keyword evidence="4" id="KW-1185">Reference proteome</keyword>
<dbReference type="InterPro" id="IPR037050">
    <property type="entry name" value="DUF1254_sf"/>
</dbReference>
<evidence type="ECO:0000313" key="3">
    <source>
        <dbReference type="EMBL" id="WUQ83443.1"/>
    </source>
</evidence>
<evidence type="ECO:0000313" key="4">
    <source>
        <dbReference type="Proteomes" id="UP001432222"/>
    </source>
</evidence>
<sequence>MEGILHGTRQAGAVENETALLFVARPHHLGFTLNSDTPYSGGILDLRKSGPLVIDLPPGPLVGLVDDHHHRWITDLGLPGVHGPKGGKHLLLPPGYDGPVPADGYEVVRGDTWTVFAPLRALPLGGDVEKAKQFLAAVRFYPLARADSPAAVRRHRLQRPRHRLHLPEVGGQPGVLARPALGDRHRARHRGDEPDARPARRTRHRSRQALRPR</sequence>
<dbReference type="PANTHER" id="PTHR36509:SF3">
    <property type="entry name" value="SIGNAL PEPTIDE PROTEIN"/>
    <property type="match status" value="1"/>
</dbReference>
<dbReference type="Gene3D" id="2.60.40.1610">
    <property type="entry name" value="Domain of unknown function DUF1254"/>
    <property type="match status" value="1"/>
</dbReference>
<dbReference type="Proteomes" id="UP001432222">
    <property type="component" value="Chromosome"/>
</dbReference>
<organism evidence="3 4">
    <name type="scientific">Kitasatospora purpeofusca</name>
    <dbReference type="NCBI Taxonomy" id="67352"/>
    <lineage>
        <taxon>Bacteria</taxon>
        <taxon>Bacillati</taxon>
        <taxon>Actinomycetota</taxon>
        <taxon>Actinomycetes</taxon>
        <taxon>Kitasatosporales</taxon>
        <taxon>Streptomycetaceae</taxon>
        <taxon>Kitasatospora</taxon>
    </lineage>
</organism>